<evidence type="ECO:0000256" key="4">
    <source>
        <dbReference type="SAM" id="MobiDB-lite"/>
    </source>
</evidence>
<keyword evidence="6" id="KW-1185">Reference proteome</keyword>
<dbReference type="STRING" id="764103.G7DUV9"/>
<dbReference type="OrthoDB" id="366390at2759"/>
<accession>G7DUV9</accession>
<evidence type="ECO:0000313" key="5">
    <source>
        <dbReference type="EMBL" id="GAA94369.1"/>
    </source>
</evidence>
<feature type="repeat" description="ANK" evidence="3">
    <location>
        <begin position="97"/>
        <end position="129"/>
    </location>
</feature>
<sequence>MVNAPEATSQQGSMSVPTSVGQAPILPDQMSPATSTEPATAAAASQTGSASAAASALPPDTVAFASRLFECARNGDPDGLLKAALTQGSISNLRNAKGDSFVMLACYHGHVDLARAVLQAGGDPNILNDRGQSPLAGAIFKNENEIVDLLIEHGADPYAGTPTAEETARLFGKTDLLERLRNGRGRPAWAAPVGPGTATSDTPAEEPAEIGPGAYGGVVEARRREQAAQQANRLRDAASQQLQES</sequence>
<feature type="repeat" description="ANK" evidence="3">
    <location>
        <begin position="130"/>
        <end position="156"/>
    </location>
</feature>
<dbReference type="SMART" id="SM00248">
    <property type="entry name" value="ANK"/>
    <property type="match status" value="2"/>
</dbReference>
<dbReference type="Proteomes" id="UP000009131">
    <property type="component" value="Unassembled WGS sequence"/>
</dbReference>
<evidence type="ECO:0000313" key="6">
    <source>
        <dbReference type="Proteomes" id="UP000009131"/>
    </source>
</evidence>
<dbReference type="PROSITE" id="PS50088">
    <property type="entry name" value="ANK_REPEAT"/>
    <property type="match status" value="2"/>
</dbReference>
<evidence type="ECO:0000256" key="2">
    <source>
        <dbReference type="ARBA" id="ARBA00023043"/>
    </source>
</evidence>
<organism evidence="5 6">
    <name type="scientific">Mixia osmundae (strain CBS 9802 / IAM 14324 / JCM 22182 / KY 12970)</name>
    <dbReference type="NCBI Taxonomy" id="764103"/>
    <lineage>
        <taxon>Eukaryota</taxon>
        <taxon>Fungi</taxon>
        <taxon>Dikarya</taxon>
        <taxon>Basidiomycota</taxon>
        <taxon>Pucciniomycotina</taxon>
        <taxon>Mixiomycetes</taxon>
        <taxon>Mixiales</taxon>
        <taxon>Mixiaceae</taxon>
        <taxon>Mixia</taxon>
    </lineage>
</organism>
<dbReference type="eggNOG" id="ENOG502S5MP">
    <property type="taxonomic scope" value="Eukaryota"/>
</dbReference>
<feature type="compositionally biased region" description="Polar residues" evidence="4">
    <location>
        <begin position="1"/>
        <end position="21"/>
    </location>
</feature>
<keyword evidence="2 3" id="KW-0040">ANK repeat</keyword>
<comment type="caution">
    <text evidence="5">The sequence shown here is derived from an EMBL/GenBank/DDBJ whole genome shotgun (WGS) entry which is preliminary data.</text>
</comment>
<dbReference type="InParanoid" id="G7DUV9"/>
<evidence type="ECO:0000256" key="1">
    <source>
        <dbReference type="ARBA" id="ARBA00022737"/>
    </source>
</evidence>
<dbReference type="Pfam" id="PF12796">
    <property type="entry name" value="Ank_2"/>
    <property type="match status" value="1"/>
</dbReference>
<dbReference type="InterPro" id="IPR036770">
    <property type="entry name" value="Ankyrin_rpt-contain_sf"/>
</dbReference>
<protein>
    <submittedName>
        <fullName evidence="5">Uncharacterized protein</fullName>
    </submittedName>
</protein>
<feature type="region of interest" description="Disordered" evidence="4">
    <location>
        <begin position="186"/>
        <end position="245"/>
    </location>
</feature>
<feature type="region of interest" description="Disordered" evidence="4">
    <location>
        <begin position="1"/>
        <end position="46"/>
    </location>
</feature>
<reference evidence="5 6" key="1">
    <citation type="journal article" date="2011" name="J. Gen. Appl. Microbiol.">
        <title>Draft genome sequencing of the enigmatic basidiomycete Mixia osmundae.</title>
        <authorList>
            <person name="Nishida H."/>
            <person name="Nagatsuka Y."/>
            <person name="Sugiyama J."/>
        </authorList>
    </citation>
    <scope>NUCLEOTIDE SEQUENCE [LARGE SCALE GENOMIC DNA]</scope>
    <source>
        <strain evidence="6">CBS 9802 / IAM 14324 / JCM 22182 / KY 12970</strain>
    </source>
</reference>
<dbReference type="PROSITE" id="PS50297">
    <property type="entry name" value="ANK_REP_REGION"/>
    <property type="match status" value="1"/>
</dbReference>
<gene>
    <name evidence="5" type="primary">Mo01020</name>
    <name evidence="5" type="ORF">E5Q_01020</name>
</gene>
<feature type="compositionally biased region" description="Low complexity" evidence="4">
    <location>
        <begin position="31"/>
        <end position="46"/>
    </location>
</feature>
<dbReference type="HOGENOM" id="CLU_1133827_0_0_1"/>
<dbReference type="SUPFAM" id="SSF48403">
    <property type="entry name" value="Ankyrin repeat"/>
    <property type="match status" value="1"/>
</dbReference>
<dbReference type="AlphaFoldDB" id="G7DUV9"/>
<dbReference type="Gene3D" id="1.25.40.20">
    <property type="entry name" value="Ankyrin repeat-containing domain"/>
    <property type="match status" value="1"/>
</dbReference>
<dbReference type="EMBL" id="BABT02000032">
    <property type="protein sequence ID" value="GAA94369.1"/>
    <property type="molecule type" value="Genomic_DNA"/>
</dbReference>
<dbReference type="RefSeq" id="XP_014565982.1">
    <property type="nucleotide sequence ID" value="XM_014710496.1"/>
</dbReference>
<keyword evidence="1" id="KW-0677">Repeat</keyword>
<evidence type="ECO:0000256" key="3">
    <source>
        <dbReference type="PROSITE-ProRule" id="PRU00023"/>
    </source>
</evidence>
<dbReference type="PANTHER" id="PTHR24171">
    <property type="entry name" value="ANKYRIN REPEAT DOMAIN-CONTAINING PROTEIN 39-RELATED"/>
    <property type="match status" value="1"/>
</dbReference>
<reference evidence="5 6" key="2">
    <citation type="journal article" date="2012" name="Open Biol.">
        <title>Characteristics of nucleosomes and linker DNA regions on the genome of the basidiomycete Mixia osmundae revealed by mono- and dinucleosome mapping.</title>
        <authorList>
            <person name="Nishida H."/>
            <person name="Kondo S."/>
            <person name="Matsumoto T."/>
            <person name="Suzuki Y."/>
            <person name="Yoshikawa H."/>
            <person name="Taylor T.D."/>
            <person name="Sugiyama J."/>
        </authorList>
    </citation>
    <scope>NUCLEOTIDE SEQUENCE [LARGE SCALE GENOMIC DNA]</scope>
    <source>
        <strain evidence="6">CBS 9802 / IAM 14324 / JCM 22182 / KY 12970</strain>
    </source>
</reference>
<dbReference type="InterPro" id="IPR002110">
    <property type="entry name" value="Ankyrin_rpt"/>
</dbReference>
<proteinExistence type="predicted"/>
<name>G7DUV9_MIXOS</name>